<dbReference type="PANTHER" id="PTHR20835">
    <property type="entry name" value="E3 UBIQUITIN-PROTEIN LIGASE PPP1R11-RELATED"/>
    <property type="match status" value="1"/>
</dbReference>
<evidence type="ECO:0000313" key="4">
    <source>
        <dbReference type="EMBL" id="KAF1760755.1"/>
    </source>
</evidence>
<sequence length="107" mass="11770">MSHTQQQTASSTTTTTVTVPPPQEENLVLHLSAPQPSTSERRHVVWATETVDNEGMGKKKSKCCCIYKKPKNWQDSSSDSDSDCETGHCRGHVEQKKGGEEPPSKNS</sequence>
<dbReference type="PANTHER" id="PTHR20835:SF0">
    <property type="entry name" value="E3 UBIQUITIN-PROTEIN LIGASE PPP1R11"/>
    <property type="match status" value="1"/>
</dbReference>
<evidence type="ECO:0000313" key="5">
    <source>
        <dbReference type="Proteomes" id="UP000483820"/>
    </source>
</evidence>
<name>A0A6A5H1G4_CAERE</name>
<dbReference type="GO" id="GO:0004865">
    <property type="term" value="F:protein serine/threonine phosphatase inhibitor activity"/>
    <property type="evidence" value="ECO:0007669"/>
    <property type="project" value="InterPro"/>
</dbReference>
<dbReference type="CTD" id="9805359"/>
<dbReference type="GO" id="GO:0005634">
    <property type="term" value="C:nucleus"/>
    <property type="evidence" value="ECO:0007669"/>
    <property type="project" value="TreeGrafter"/>
</dbReference>
<dbReference type="Pfam" id="PF07491">
    <property type="entry name" value="PPI_Ypi1"/>
    <property type="match status" value="1"/>
</dbReference>
<organism evidence="4 5">
    <name type="scientific">Caenorhabditis remanei</name>
    <name type="common">Caenorhabditis vulgaris</name>
    <dbReference type="NCBI Taxonomy" id="31234"/>
    <lineage>
        <taxon>Eukaryota</taxon>
        <taxon>Metazoa</taxon>
        <taxon>Ecdysozoa</taxon>
        <taxon>Nematoda</taxon>
        <taxon>Chromadorea</taxon>
        <taxon>Rhabditida</taxon>
        <taxon>Rhabditina</taxon>
        <taxon>Rhabditomorpha</taxon>
        <taxon>Rhabditoidea</taxon>
        <taxon>Rhabditidae</taxon>
        <taxon>Peloderinae</taxon>
        <taxon>Caenorhabditis</taxon>
    </lineage>
</organism>
<dbReference type="Proteomes" id="UP000483820">
    <property type="component" value="Chromosome III"/>
</dbReference>
<dbReference type="AlphaFoldDB" id="A0A6A5H1G4"/>
<comment type="caution">
    <text evidence="4">The sequence shown here is derived from an EMBL/GenBank/DDBJ whole genome shotgun (WGS) entry which is preliminary data.</text>
</comment>
<feature type="region of interest" description="Disordered" evidence="3">
    <location>
        <begin position="70"/>
        <end position="107"/>
    </location>
</feature>
<feature type="compositionally biased region" description="Low complexity" evidence="3">
    <location>
        <begin position="1"/>
        <end position="18"/>
    </location>
</feature>
<proteinExistence type="predicted"/>
<dbReference type="InterPro" id="IPR011107">
    <property type="entry name" value="PPI_Ypi1"/>
</dbReference>
<evidence type="ECO:0000256" key="3">
    <source>
        <dbReference type="SAM" id="MobiDB-lite"/>
    </source>
</evidence>
<evidence type="ECO:0000256" key="1">
    <source>
        <dbReference type="ARBA" id="ARBA00021994"/>
    </source>
</evidence>
<gene>
    <name evidence="4" type="ORF">GCK72_009005</name>
</gene>
<feature type="compositionally biased region" description="Basic and acidic residues" evidence="3">
    <location>
        <begin position="85"/>
        <end position="107"/>
    </location>
</feature>
<dbReference type="KEGG" id="crq:GCK72_009005"/>
<reference evidence="4 5" key="1">
    <citation type="submission" date="2019-12" db="EMBL/GenBank/DDBJ databases">
        <title>Chromosome-level assembly of the Caenorhabditis remanei genome.</title>
        <authorList>
            <person name="Teterina A.A."/>
            <person name="Willis J.H."/>
            <person name="Phillips P.C."/>
        </authorList>
    </citation>
    <scope>NUCLEOTIDE SEQUENCE [LARGE SCALE GENOMIC DNA]</scope>
    <source>
        <strain evidence="4 5">PX506</strain>
        <tissue evidence="4">Whole organism</tissue>
    </source>
</reference>
<evidence type="ECO:0000256" key="2">
    <source>
        <dbReference type="ARBA" id="ARBA00031039"/>
    </source>
</evidence>
<dbReference type="EMBL" id="WUAV01000003">
    <property type="protein sequence ID" value="KAF1760755.1"/>
    <property type="molecule type" value="Genomic_DNA"/>
</dbReference>
<dbReference type="GO" id="GO:0008157">
    <property type="term" value="F:protein phosphatase 1 binding"/>
    <property type="evidence" value="ECO:0007669"/>
    <property type="project" value="TreeGrafter"/>
</dbReference>
<accession>A0A6A5H1G4</accession>
<feature type="region of interest" description="Disordered" evidence="3">
    <location>
        <begin position="1"/>
        <end position="26"/>
    </location>
</feature>
<dbReference type="RefSeq" id="XP_003099471.2">
    <property type="nucleotide sequence ID" value="XM_003099423.2"/>
</dbReference>
<dbReference type="GeneID" id="9805359"/>
<protein>
    <recommendedName>
        <fullName evidence="1">E3 ubiquitin-protein ligase PPP1R11</fullName>
    </recommendedName>
    <alternativeName>
        <fullName evidence="2">Protein phosphatase 1 regulatory subunit 11</fullName>
    </alternativeName>
</protein>